<keyword evidence="2" id="KW-1185">Reference proteome</keyword>
<gene>
    <name evidence="1" type="ORF">EHS25_001169</name>
</gene>
<organism evidence="1 2">
    <name type="scientific">Saitozyma podzolica</name>
    <dbReference type="NCBI Taxonomy" id="1890683"/>
    <lineage>
        <taxon>Eukaryota</taxon>
        <taxon>Fungi</taxon>
        <taxon>Dikarya</taxon>
        <taxon>Basidiomycota</taxon>
        <taxon>Agaricomycotina</taxon>
        <taxon>Tremellomycetes</taxon>
        <taxon>Tremellales</taxon>
        <taxon>Trimorphomycetaceae</taxon>
        <taxon>Saitozyma</taxon>
    </lineage>
</organism>
<comment type="caution">
    <text evidence="1">The sequence shown here is derived from an EMBL/GenBank/DDBJ whole genome shotgun (WGS) entry which is preliminary data.</text>
</comment>
<accession>A0A427YHR6</accession>
<sequence>MSSPQVEMLSRPLEWLPESSGYTTAKVFPWPVKLKTVLHPPDTADGLNWSLVVTSFPFDESEPNYDSRLKP</sequence>
<dbReference type="Proteomes" id="UP000279259">
    <property type="component" value="Unassembled WGS sequence"/>
</dbReference>
<dbReference type="AlphaFoldDB" id="A0A427YHR6"/>
<proteinExistence type="predicted"/>
<dbReference type="OrthoDB" id="10482108at2759"/>
<evidence type="ECO:0000313" key="2">
    <source>
        <dbReference type="Proteomes" id="UP000279259"/>
    </source>
</evidence>
<reference evidence="1 2" key="1">
    <citation type="submission" date="2018-11" db="EMBL/GenBank/DDBJ databases">
        <title>Genome sequence of Saitozyma podzolica DSM 27192.</title>
        <authorList>
            <person name="Aliyu H."/>
            <person name="Gorte O."/>
            <person name="Ochsenreither K."/>
        </authorList>
    </citation>
    <scope>NUCLEOTIDE SEQUENCE [LARGE SCALE GENOMIC DNA]</scope>
    <source>
        <strain evidence="1 2">DSM 27192</strain>
    </source>
</reference>
<evidence type="ECO:0000313" key="1">
    <source>
        <dbReference type="EMBL" id="RSH90564.1"/>
    </source>
</evidence>
<dbReference type="EMBL" id="RSCD01000010">
    <property type="protein sequence ID" value="RSH90564.1"/>
    <property type="molecule type" value="Genomic_DNA"/>
</dbReference>
<name>A0A427YHR6_9TREE</name>
<protein>
    <submittedName>
        <fullName evidence="1">Uncharacterized protein</fullName>
    </submittedName>
</protein>